<dbReference type="RefSeq" id="WP_066654581.1">
    <property type="nucleotide sequence ID" value="NZ_CBCSCL010000022.1"/>
</dbReference>
<dbReference type="AlphaFoldDB" id="A0A193GB72"/>
<evidence type="ECO:0000313" key="3">
    <source>
        <dbReference type="Proteomes" id="UP000091926"/>
    </source>
</evidence>
<reference evidence="2 3" key="1">
    <citation type="submission" date="2016-06" db="EMBL/GenBank/DDBJ databases">
        <title>Complete genome sequences of Bordetella bronchialis and Bordetella flabilis.</title>
        <authorList>
            <person name="LiPuma J.J."/>
            <person name="Spilker T."/>
        </authorList>
    </citation>
    <scope>NUCLEOTIDE SEQUENCE [LARGE SCALE GENOMIC DNA]</scope>
    <source>
        <strain evidence="2 3">AU10664</strain>
    </source>
</reference>
<evidence type="ECO:0000313" key="2">
    <source>
        <dbReference type="EMBL" id="ANN76524.1"/>
    </source>
</evidence>
<organism evidence="2 3">
    <name type="scientific">Bordetella flabilis</name>
    <dbReference type="NCBI Taxonomy" id="463014"/>
    <lineage>
        <taxon>Bacteria</taxon>
        <taxon>Pseudomonadati</taxon>
        <taxon>Pseudomonadota</taxon>
        <taxon>Betaproteobacteria</taxon>
        <taxon>Burkholderiales</taxon>
        <taxon>Alcaligenaceae</taxon>
        <taxon>Bordetella</taxon>
    </lineage>
</organism>
<gene>
    <name evidence="2" type="ORF">BAU07_04815</name>
</gene>
<dbReference type="InterPro" id="IPR007055">
    <property type="entry name" value="BON_dom"/>
</dbReference>
<name>A0A193GB72_9BORD</name>
<feature type="domain" description="BON" evidence="1">
    <location>
        <begin position="77"/>
        <end position="143"/>
    </location>
</feature>
<sequence>MKLSDSIVAVALGAAAMYYLDPELGRRRRAMLRDQMVARRNEASRYLARNARRAAGELQGAAYGARSAMGMTGGPATDGQLRERIRSALGRLVSTPGSINVGVAGGNVLLTGHVLAGERDRLVSSIAGMDGVERVSDQMAVYDEPGNVPELQGAKS</sequence>
<dbReference type="STRING" id="463014.BAU07_04815"/>
<dbReference type="Pfam" id="PF04972">
    <property type="entry name" value="BON"/>
    <property type="match status" value="1"/>
</dbReference>
<accession>A0A193GB72</accession>
<proteinExistence type="predicted"/>
<protein>
    <recommendedName>
        <fullName evidence="1">BON domain-containing protein</fullName>
    </recommendedName>
</protein>
<keyword evidence="3" id="KW-1185">Reference proteome</keyword>
<dbReference type="KEGG" id="bfz:BAU07_04815"/>
<dbReference type="PROSITE" id="PS50914">
    <property type="entry name" value="BON"/>
    <property type="match status" value="1"/>
</dbReference>
<dbReference type="Proteomes" id="UP000091926">
    <property type="component" value="Chromosome"/>
</dbReference>
<dbReference type="EMBL" id="CP016172">
    <property type="protein sequence ID" value="ANN76524.1"/>
    <property type="molecule type" value="Genomic_DNA"/>
</dbReference>
<evidence type="ECO:0000259" key="1">
    <source>
        <dbReference type="PROSITE" id="PS50914"/>
    </source>
</evidence>